<reference evidence="1 2" key="1">
    <citation type="submission" date="2016-11" db="EMBL/GenBank/DDBJ databases">
        <title>Complete genome sequence of Streptomyces niveus SCSIO 3406.</title>
        <authorList>
            <person name="Zhu Q."/>
            <person name="Cheng W."/>
            <person name="Song Y."/>
            <person name="Li Q."/>
            <person name="Ju J."/>
        </authorList>
    </citation>
    <scope>NUCLEOTIDE SEQUENCE [LARGE SCALE GENOMIC DNA]</scope>
    <source>
        <strain evidence="1 2">SCSIO 3406</strain>
    </source>
</reference>
<evidence type="ECO:0008006" key="3">
    <source>
        <dbReference type="Google" id="ProtNLM"/>
    </source>
</evidence>
<dbReference type="SUPFAM" id="SSF53850">
    <property type="entry name" value="Periplasmic binding protein-like II"/>
    <property type="match status" value="1"/>
</dbReference>
<protein>
    <recommendedName>
        <fullName evidence="3">ABC transporter substrate-binding protein</fullName>
    </recommendedName>
</protein>
<keyword evidence="2" id="KW-1185">Reference proteome</keyword>
<dbReference type="Proteomes" id="UP000189677">
    <property type="component" value="Chromosome"/>
</dbReference>
<dbReference type="InterPro" id="IPR006311">
    <property type="entry name" value="TAT_signal"/>
</dbReference>
<sequence>MVSMSRRSFLGAGASTVLVAGAAGCDSGGGDDTAAGEPLLALVPEDDTTPIHAAAVRRFNRSPAGAGAEATAGLRGAPASSYARALDRALDGNRGPDLLFTWGAGAIRVSAEEHRLVDLYNLTQDHPEFGERLLPGVLEGCAVNHRPFGIPVRGTRPVVLFYHRALFADLGLAPPATWSDLKKAEARLRTANVIPLALAGSDPAAAARWLEYLVDRIGGPEVADRVRSGDNSAWHDRAVLHAAQEIISLLDSGSFGADGGAAGTDSTAVALLAGGRAGLLLAESAQHTELVRRFPGFTERNLGWVPFPAFEQGKGRRGSLLGTPAGCLTMSERTVNRLAAVALLKEFTGTAHSEALLRAGEVPVTTVAAKLLGHAPYPEFARFQYDLVRRAPHYTLSWERAVHPAWRGPLRTEMGNLFAGRSTAREFSRAMGDVELPVAQ</sequence>
<dbReference type="EMBL" id="CP018047">
    <property type="protein sequence ID" value="AQU65661.1"/>
    <property type="molecule type" value="Genomic_DNA"/>
</dbReference>
<name>A0A1U9QPF1_STRNV</name>
<organism evidence="1 2">
    <name type="scientific">Streptomyces niveus</name>
    <name type="common">Streptomyces spheroides</name>
    <dbReference type="NCBI Taxonomy" id="193462"/>
    <lineage>
        <taxon>Bacteria</taxon>
        <taxon>Bacillati</taxon>
        <taxon>Actinomycetota</taxon>
        <taxon>Actinomycetes</taxon>
        <taxon>Kitasatosporales</taxon>
        <taxon>Streptomycetaceae</taxon>
        <taxon>Streptomyces</taxon>
    </lineage>
</organism>
<evidence type="ECO:0000313" key="1">
    <source>
        <dbReference type="EMBL" id="AQU65661.1"/>
    </source>
</evidence>
<dbReference type="InterPro" id="IPR050490">
    <property type="entry name" value="Bact_solute-bd_prot1"/>
</dbReference>
<gene>
    <name evidence="1" type="ORF">BBN63_04810</name>
</gene>
<dbReference type="PROSITE" id="PS51318">
    <property type="entry name" value="TAT"/>
    <property type="match status" value="1"/>
</dbReference>
<dbReference type="KEGG" id="snw:BBN63_04810"/>
<dbReference type="AlphaFoldDB" id="A0A1U9QPF1"/>
<accession>A0A1U9QPF1</accession>
<dbReference type="InterPro" id="IPR006059">
    <property type="entry name" value="SBP"/>
</dbReference>
<proteinExistence type="predicted"/>
<dbReference type="Pfam" id="PF01547">
    <property type="entry name" value="SBP_bac_1"/>
    <property type="match status" value="1"/>
</dbReference>
<dbReference type="Gene3D" id="3.40.190.10">
    <property type="entry name" value="Periplasmic binding protein-like II"/>
    <property type="match status" value="2"/>
</dbReference>
<evidence type="ECO:0000313" key="2">
    <source>
        <dbReference type="Proteomes" id="UP000189677"/>
    </source>
</evidence>
<dbReference type="PROSITE" id="PS51257">
    <property type="entry name" value="PROKAR_LIPOPROTEIN"/>
    <property type="match status" value="1"/>
</dbReference>
<dbReference type="PANTHER" id="PTHR43649:SF14">
    <property type="entry name" value="BLR3389 PROTEIN"/>
    <property type="match status" value="1"/>
</dbReference>
<dbReference type="PANTHER" id="PTHR43649">
    <property type="entry name" value="ARABINOSE-BINDING PROTEIN-RELATED"/>
    <property type="match status" value="1"/>
</dbReference>